<evidence type="ECO:0000256" key="1">
    <source>
        <dbReference type="SAM" id="MobiDB-lite"/>
    </source>
</evidence>
<dbReference type="AlphaFoldDB" id="A0A6A7B0S7"/>
<feature type="compositionally biased region" description="Polar residues" evidence="1">
    <location>
        <begin position="93"/>
        <end position="103"/>
    </location>
</feature>
<feature type="compositionally biased region" description="Polar residues" evidence="1">
    <location>
        <begin position="110"/>
        <end position="120"/>
    </location>
</feature>
<reference evidence="2" key="1">
    <citation type="submission" date="2020-01" db="EMBL/GenBank/DDBJ databases">
        <authorList>
            <consortium name="DOE Joint Genome Institute"/>
            <person name="Haridas S."/>
            <person name="Albert R."/>
            <person name="Binder M."/>
            <person name="Bloem J."/>
            <person name="Labutti K."/>
            <person name="Salamov A."/>
            <person name="Andreopoulos B."/>
            <person name="Baker S.E."/>
            <person name="Barry K."/>
            <person name="Bills G."/>
            <person name="Bluhm B.H."/>
            <person name="Cannon C."/>
            <person name="Castanera R."/>
            <person name="Culley D.E."/>
            <person name="Daum C."/>
            <person name="Ezra D."/>
            <person name="Gonzalez J.B."/>
            <person name="Henrissat B."/>
            <person name="Kuo A."/>
            <person name="Liang C."/>
            <person name="Lipzen A."/>
            <person name="Lutzoni F."/>
            <person name="Magnuson J."/>
            <person name="Mondo S."/>
            <person name="Nolan M."/>
            <person name="Ohm R."/>
            <person name="Pangilinan J."/>
            <person name="Park H.-J."/>
            <person name="Ramirez L."/>
            <person name="Alfaro M."/>
            <person name="Sun H."/>
            <person name="Tritt A."/>
            <person name="Yoshinaga Y."/>
            <person name="Zwiers L.-H."/>
            <person name="Turgeon B.G."/>
            <person name="Goodwin S.B."/>
            <person name="Spatafora J.W."/>
            <person name="Crous P.W."/>
            <person name="Grigoriev I.V."/>
        </authorList>
    </citation>
    <scope>NUCLEOTIDE SEQUENCE</scope>
    <source>
        <strain evidence="2">IPT5</strain>
    </source>
</reference>
<proteinExistence type="predicted"/>
<gene>
    <name evidence="2" type="ORF">T440DRAFT_500341</name>
</gene>
<keyword evidence="3" id="KW-1185">Reference proteome</keyword>
<sequence>MDGINTANVLYRGWPDVEVQNEARRRATRKRRHNPAVAEYLGLGRSEEPAHLLKYAPPDDAANLPAASRKRRGLATGHNKSNCTQRRTRDDIGSSQQLVSQSFRIVKPTRQPTTNISQSYAADPPTSLFFPAAYSQNLQQGTPDPSALQSQCRDYLHFSKEGKWAAPTRESSEETVVASKSQNTLDFSQCDDHNTSARLDSREGQQDKVRTAHDEDDFDCGIIDDDLLSLMPDMNFTLSGDLDHSGKPTAKTVDKQAKGTLRDYTSVTFEQCTSPDRSKRPLSRFKSPLTQTSRLLAATEDVENPEARKPIARPPFPLAVRDRSPIIGLTSNTLLRTCFRIGEVINQSSQASTSKTGKAIIFELYARVHESERSDMQHNFVFCDLFHARPPYIKGTYHASIWKSVQLFEYDGRRLLQKGRICRCIGTTKRVEKGWVMMILNIWEATWEDIKWVEGIVSF</sequence>
<dbReference type="Proteomes" id="UP000799423">
    <property type="component" value="Unassembled WGS sequence"/>
</dbReference>
<dbReference type="OrthoDB" id="5397183at2759"/>
<feature type="compositionally biased region" description="Low complexity" evidence="1">
    <location>
        <begin position="56"/>
        <end position="67"/>
    </location>
</feature>
<feature type="compositionally biased region" description="Basic and acidic residues" evidence="1">
    <location>
        <begin position="190"/>
        <end position="212"/>
    </location>
</feature>
<name>A0A6A7B0S7_9PLEO</name>
<organism evidence="2 3">
    <name type="scientific">Plenodomus tracheiphilus IPT5</name>
    <dbReference type="NCBI Taxonomy" id="1408161"/>
    <lineage>
        <taxon>Eukaryota</taxon>
        <taxon>Fungi</taxon>
        <taxon>Dikarya</taxon>
        <taxon>Ascomycota</taxon>
        <taxon>Pezizomycotina</taxon>
        <taxon>Dothideomycetes</taxon>
        <taxon>Pleosporomycetidae</taxon>
        <taxon>Pleosporales</taxon>
        <taxon>Pleosporineae</taxon>
        <taxon>Leptosphaeriaceae</taxon>
        <taxon>Plenodomus</taxon>
    </lineage>
</organism>
<evidence type="ECO:0000313" key="3">
    <source>
        <dbReference type="Proteomes" id="UP000799423"/>
    </source>
</evidence>
<dbReference type="EMBL" id="MU006316">
    <property type="protein sequence ID" value="KAF2848694.1"/>
    <property type="molecule type" value="Genomic_DNA"/>
</dbReference>
<protein>
    <submittedName>
        <fullName evidence="2">Uncharacterized protein</fullName>
    </submittedName>
</protein>
<feature type="region of interest" description="Disordered" evidence="1">
    <location>
        <begin position="186"/>
        <end position="212"/>
    </location>
</feature>
<accession>A0A6A7B0S7</accession>
<feature type="region of interest" description="Disordered" evidence="1">
    <location>
        <begin position="56"/>
        <end position="122"/>
    </location>
</feature>
<evidence type="ECO:0000313" key="2">
    <source>
        <dbReference type="EMBL" id="KAF2848694.1"/>
    </source>
</evidence>